<keyword evidence="1" id="KW-1133">Transmembrane helix</keyword>
<gene>
    <name evidence="2" type="ORF">SNE35_08760</name>
</gene>
<dbReference type="EMBL" id="JAXCLA010000003">
    <property type="protein sequence ID" value="MDY0744595.1"/>
    <property type="molecule type" value="Genomic_DNA"/>
</dbReference>
<feature type="transmembrane region" description="Helical" evidence="1">
    <location>
        <begin position="191"/>
        <end position="209"/>
    </location>
</feature>
<proteinExistence type="predicted"/>
<evidence type="ECO:0000313" key="2">
    <source>
        <dbReference type="EMBL" id="MDY0744595.1"/>
    </source>
</evidence>
<sequence>MNSRFSTLLLREWMQHKRGWIVTLLAPPAIVLAMLPFGEVNGVPADQPLALGMAVVMATALSLLAISSISTSFQLSGLARRDVQDRSIEFWLSLPASHSESIGATLAAHLLLVPAGILLGGYALGFVMTAGVAAKLGGVAALAQVPWFQVLAATLPVILRVLLGVPLALLWLAPLVMLLMNASAWLKRWGIPALVAALIVACAIVPKVYDIHVFADALREQVAGAGLALLGNGDGLEDAFRAIGRGDSTGVGSWVAGDAMNALRASASVQFVGGLVLAAAGFGLLILRRRRGA</sequence>
<feature type="transmembrane region" description="Helical" evidence="1">
    <location>
        <begin position="49"/>
        <end position="71"/>
    </location>
</feature>
<keyword evidence="1" id="KW-0472">Membrane</keyword>
<name>A0ABU5DE90_9BURK</name>
<comment type="caution">
    <text evidence="2">The sequence shown here is derived from an EMBL/GenBank/DDBJ whole genome shotgun (WGS) entry which is preliminary data.</text>
</comment>
<feature type="transmembrane region" description="Helical" evidence="1">
    <location>
        <begin position="267"/>
        <end position="287"/>
    </location>
</feature>
<feature type="transmembrane region" description="Helical" evidence="1">
    <location>
        <begin position="110"/>
        <end position="137"/>
    </location>
</feature>
<feature type="transmembrane region" description="Helical" evidence="1">
    <location>
        <begin position="20"/>
        <end position="37"/>
    </location>
</feature>
<evidence type="ECO:0000313" key="3">
    <source>
        <dbReference type="Proteomes" id="UP001285263"/>
    </source>
</evidence>
<keyword evidence="3" id="KW-1185">Reference proteome</keyword>
<protein>
    <recommendedName>
        <fullName evidence="4">ABC transporter permease</fullName>
    </recommendedName>
</protein>
<evidence type="ECO:0008006" key="4">
    <source>
        <dbReference type="Google" id="ProtNLM"/>
    </source>
</evidence>
<organism evidence="2 3">
    <name type="scientific">Roseateles agri</name>
    <dbReference type="NCBI Taxonomy" id="3098619"/>
    <lineage>
        <taxon>Bacteria</taxon>
        <taxon>Pseudomonadati</taxon>
        <taxon>Pseudomonadota</taxon>
        <taxon>Betaproteobacteria</taxon>
        <taxon>Burkholderiales</taxon>
        <taxon>Sphaerotilaceae</taxon>
        <taxon>Roseateles</taxon>
    </lineage>
</organism>
<reference evidence="2 3" key="1">
    <citation type="submission" date="2023-11" db="EMBL/GenBank/DDBJ databases">
        <title>Paucibacter sp. nov., isolated from fresh soil in Korea.</title>
        <authorList>
            <person name="Le N.T.T."/>
        </authorList>
    </citation>
    <scope>NUCLEOTIDE SEQUENCE [LARGE SCALE GENOMIC DNA]</scope>
    <source>
        <strain evidence="2 3">R3-3</strain>
    </source>
</reference>
<dbReference type="RefSeq" id="WP_320422511.1">
    <property type="nucleotide sequence ID" value="NZ_JAXCLA010000003.1"/>
</dbReference>
<keyword evidence="1" id="KW-0812">Transmembrane</keyword>
<feature type="transmembrane region" description="Helical" evidence="1">
    <location>
        <begin position="157"/>
        <end position="179"/>
    </location>
</feature>
<accession>A0ABU5DE90</accession>
<evidence type="ECO:0000256" key="1">
    <source>
        <dbReference type="SAM" id="Phobius"/>
    </source>
</evidence>
<dbReference type="Proteomes" id="UP001285263">
    <property type="component" value="Unassembled WGS sequence"/>
</dbReference>